<dbReference type="CDD" id="cd06225">
    <property type="entry name" value="HAMP"/>
    <property type="match status" value="1"/>
</dbReference>
<keyword evidence="3" id="KW-0145">Chemotaxis</keyword>
<evidence type="ECO:0000313" key="15">
    <source>
        <dbReference type="Proteomes" id="UP001058120"/>
    </source>
</evidence>
<dbReference type="Pfam" id="PF02743">
    <property type="entry name" value="dCache_1"/>
    <property type="match status" value="1"/>
</dbReference>
<evidence type="ECO:0000256" key="3">
    <source>
        <dbReference type="ARBA" id="ARBA00022500"/>
    </source>
</evidence>
<comment type="similarity">
    <text evidence="8">Belongs to the methyl-accepting chemotaxis (MCP) protein family.</text>
</comment>
<feature type="region of interest" description="Disordered" evidence="10">
    <location>
        <begin position="356"/>
        <end position="375"/>
    </location>
</feature>
<organism evidence="14 15">
    <name type="scientific">Taurinivorans muris</name>
    <dbReference type="NCBI Taxonomy" id="2787751"/>
    <lineage>
        <taxon>Bacteria</taxon>
        <taxon>Pseudomonadati</taxon>
        <taxon>Thermodesulfobacteriota</taxon>
        <taxon>Desulfovibrionia</taxon>
        <taxon>Desulfovibrionales</taxon>
        <taxon>Desulfovibrionaceae</taxon>
        <taxon>Taurinivorans</taxon>
    </lineage>
</organism>
<evidence type="ECO:0000256" key="2">
    <source>
        <dbReference type="ARBA" id="ARBA00022475"/>
    </source>
</evidence>
<dbReference type="SUPFAM" id="SSF103190">
    <property type="entry name" value="Sensory domain-like"/>
    <property type="match status" value="1"/>
</dbReference>
<evidence type="ECO:0000256" key="10">
    <source>
        <dbReference type="SAM" id="MobiDB-lite"/>
    </source>
</evidence>
<dbReference type="PANTHER" id="PTHR32089">
    <property type="entry name" value="METHYL-ACCEPTING CHEMOTAXIS PROTEIN MCPB"/>
    <property type="match status" value="1"/>
</dbReference>
<evidence type="ECO:0000256" key="6">
    <source>
        <dbReference type="ARBA" id="ARBA00023136"/>
    </source>
</evidence>
<evidence type="ECO:0000313" key="14">
    <source>
        <dbReference type="EMBL" id="UWX05816.1"/>
    </source>
</evidence>
<comment type="subcellular location">
    <subcellularLocation>
        <location evidence="1">Cell membrane</location>
        <topology evidence="1">Multi-pass membrane protein</topology>
    </subcellularLocation>
</comment>
<dbReference type="PANTHER" id="PTHR32089:SF112">
    <property type="entry name" value="LYSOZYME-LIKE PROTEIN-RELATED"/>
    <property type="match status" value="1"/>
</dbReference>
<feature type="transmembrane region" description="Helical" evidence="11">
    <location>
        <begin position="9"/>
        <end position="29"/>
    </location>
</feature>
<reference evidence="14" key="1">
    <citation type="submission" date="2020-12" db="EMBL/GenBank/DDBJ databases">
        <title>Taurinivorans muris gen. nov., sp. nov., fundamental and realized metabolic niche of a ubiquitous sulfidogenic bacterium in the murine intestine.</title>
        <authorList>
            <person name="Ye H."/>
            <person name="Hanson B.T."/>
            <person name="Loy A."/>
        </authorList>
    </citation>
    <scope>NUCLEOTIDE SEQUENCE</scope>
    <source>
        <strain evidence="14">LT0009</strain>
    </source>
</reference>
<dbReference type="Proteomes" id="UP001058120">
    <property type="component" value="Chromosome"/>
</dbReference>
<dbReference type="Gene3D" id="6.10.340.10">
    <property type="match status" value="1"/>
</dbReference>
<evidence type="ECO:0000256" key="4">
    <source>
        <dbReference type="ARBA" id="ARBA00022692"/>
    </source>
</evidence>
<name>A0ABY5Y166_9BACT</name>
<dbReference type="Gene3D" id="3.30.450.20">
    <property type="entry name" value="PAS domain"/>
    <property type="match status" value="1"/>
</dbReference>
<dbReference type="SUPFAM" id="SSF58104">
    <property type="entry name" value="Methyl-accepting chemotaxis protein (MCP) signaling domain"/>
    <property type="match status" value="1"/>
</dbReference>
<feature type="transmembrane region" description="Helical" evidence="11">
    <location>
        <begin position="279"/>
        <end position="302"/>
    </location>
</feature>
<feature type="compositionally biased region" description="Basic and acidic residues" evidence="10">
    <location>
        <begin position="356"/>
        <end position="368"/>
    </location>
</feature>
<evidence type="ECO:0000256" key="5">
    <source>
        <dbReference type="ARBA" id="ARBA00022989"/>
    </source>
</evidence>
<keyword evidence="15" id="KW-1185">Reference proteome</keyword>
<dbReference type="Pfam" id="PF00672">
    <property type="entry name" value="HAMP"/>
    <property type="match status" value="1"/>
</dbReference>
<evidence type="ECO:0000256" key="7">
    <source>
        <dbReference type="ARBA" id="ARBA00023224"/>
    </source>
</evidence>
<dbReference type="InterPro" id="IPR004089">
    <property type="entry name" value="MCPsignal_dom"/>
</dbReference>
<dbReference type="PROSITE" id="PS50885">
    <property type="entry name" value="HAMP"/>
    <property type="match status" value="1"/>
</dbReference>
<evidence type="ECO:0000259" key="12">
    <source>
        <dbReference type="PROSITE" id="PS50111"/>
    </source>
</evidence>
<dbReference type="PROSITE" id="PS50111">
    <property type="entry name" value="CHEMOTAXIS_TRANSDUC_2"/>
    <property type="match status" value="1"/>
</dbReference>
<dbReference type="InterPro" id="IPR033479">
    <property type="entry name" value="dCache_1"/>
</dbReference>
<feature type="domain" description="HAMP" evidence="13">
    <location>
        <begin position="303"/>
        <end position="355"/>
    </location>
</feature>
<dbReference type="EMBL" id="CP065938">
    <property type="protein sequence ID" value="UWX05816.1"/>
    <property type="molecule type" value="Genomic_DNA"/>
</dbReference>
<evidence type="ECO:0000256" key="8">
    <source>
        <dbReference type="ARBA" id="ARBA00029447"/>
    </source>
</evidence>
<gene>
    <name evidence="14" type="ORF">JBF11_00350</name>
</gene>
<dbReference type="SMART" id="SM00304">
    <property type="entry name" value="HAMP"/>
    <property type="match status" value="1"/>
</dbReference>
<dbReference type="InterPro" id="IPR029151">
    <property type="entry name" value="Sensor-like_sf"/>
</dbReference>
<dbReference type="Pfam" id="PF00015">
    <property type="entry name" value="MCPsignal"/>
    <property type="match status" value="1"/>
</dbReference>
<keyword evidence="4 11" id="KW-0812">Transmembrane</keyword>
<evidence type="ECO:0000256" key="9">
    <source>
        <dbReference type="PROSITE-ProRule" id="PRU00284"/>
    </source>
</evidence>
<keyword evidence="2" id="KW-1003">Cell membrane</keyword>
<sequence>MKLSLRTKILMPSVLIFVLAFGFSGWNSYHSSEKALREAVMANLEASLHAVSTGLKDFKEKILEDLRSNTTVTPMRMLYSEDKHEAGVESVYISFINRPLIKDGVLLYIDATDEKGTVISSTDKSRIGLSIADSPVFKEAMQEKEYIGEAVPGPDTNALVPFAVPVVLNGKIRGVLMAMVNFAKLADKYVAPVRIGKLGYAFVATGVGEIMYHPDGAEIMVPVAPTSLTPKMVKWRNGIYEYNWSGQDWIALYETDEQSNWTVIVKAQGGEVFKSIHDIALSTIILTLVSTLLFTLILFAIVRYLISALQRSVTFAEAVAAGDLDRSLDIETKDEVGMLAAALRHMVNNLREMIETSRRSEQDAREQSGKAAKAIQEAEESRQQAEISRKQGLQEASNQLTSLVQNLAGYIETLRGRLEQAATGAEGQYQSSRENVQDMMMLNESAQTVAKSANSAAASSTHAKEMALNGQRVVSGVAEAISEVNESTEALKQSLDNLGKKAEGIGVILNVITDIADQTNLLALNAAIEAARAGDAGRGFAVVADEVRKLAEKTMQATREVDEVTKAIQAGTRDNIRIMDNTANIIARTTELAAQAGDSLVEIVKTVEKNAAQVEHITDASHSQSKISIEVTDGIKSVGDIAEETSMLMTEASKDLQNVLAISDELNLKIETLGK</sequence>
<dbReference type="Gene3D" id="1.10.287.950">
    <property type="entry name" value="Methyl-accepting chemotaxis protein"/>
    <property type="match status" value="1"/>
</dbReference>
<proteinExistence type="inferred from homology"/>
<evidence type="ECO:0000259" key="13">
    <source>
        <dbReference type="PROSITE" id="PS50885"/>
    </source>
</evidence>
<evidence type="ECO:0000256" key="11">
    <source>
        <dbReference type="SAM" id="Phobius"/>
    </source>
</evidence>
<keyword evidence="7 9" id="KW-0807">Transducer</keyword>
<protein>
    <submittedName>
        <fullName evidence="14">HAMP domain-containing protein</fullName>
    </submittedName>
</protein>
<dbReference type="InterPro" id="IPR003660">
    <property type="entry name" value="HAMP_dom"/>
</dbReference>
<dbReference type="CDD" id="cd11386">
    <property type="entry name" value="MCP_signal"/>
    <property type="match status" value="1"/>
</dbReference>
<dbReference type="RefSeq" id="WP_334315407.1">
    <property type="nucleotide sequence ID" value="NZ_CP065938.1"/>
</dbReference>
<feature type="domain" description="Methyl-accepting transducer" evidence="12">
    <location>
        <begin position="403"/>
        <end position="639"/>
    </location>
</feature>
<keyword evidence="5 11" id="KW-1133">Transmembrane helix</keyword>
<dbReference type="SMART" id="SM00283">
    <property type="entry name" value="MA"/>
    <property type="match status" value="1"/>
</dbReference>
<accession>A0ABY5Y166</accession>
<keyword evidence="6 11" id="KW-0472">Membrane</keyword>
<dbReference type="CDD" id="cd12912">
    <property type="entry name" value="PDC2_MCP_like"/>
    <property type="match status" value="1"/>
</dbReference>
<evidence type="ECO:0000256" key="1">
    <source>
        <dbReference type="ARBA" id="ARBA00004651"/>
    </source>
</evidence>